<protein>
    <recommendedName>
        <fullName evidence="4">N-acetyltransferase domain-containing protein</fullName>
    </recommendedName>
</protein>
<evidence type="ECO:0000313" key="3">
    <source>
        <dbReference type="Proteomes" id="UP001383192"/>
    </source>
</evidence>
<evidence type="ECO:0000313" key="2">
    <source>
        <dbReference type="EMBL" id="KAK7033657.1"/>
    </source>
</evidence>
<dbReference type="AlphaFoldDB" id="A0AAW0C5K0"/>
<gene>
    <name evidence="2" type="ORF">VNI00_012657</name>
</gene>
<organism evidence="2 3">
    <name type="scientific">Paramarasmius palmivorus</name>
    <dbReference type="NCBI Taxonomy" id="297713"/>
    <lineage>
        <taxon>Eukaryota</taxon>
        <taxon>Fungi</taxon>
        <taxon>Dikarya</taxon>
        <taxon>Basidiomycota</taxon>
        <taxon>Agaricomycotina</taxon>
        <taxon>Agaricomycetes</taxon>
        <taxon>Agaricomycetidae</taxon>
        <taxon>Agaricales</taxon>
        <taxon>Marasmiineae</taxon>
        <taxon>Marasmiaceae</taxon>
        <taxon>Paramarasmius</taxon>
    </lineage>
</organism>
<accession>A0AAW0C5K0</accession>
<comment type="caution">
    <text evidence="2">The sequence shown here is derived from an EMBL/GenBank/DDBJ whole genome shotgun (WGS) entry which is preliminary data.</text>
</comment>
<dbReference type="PANTHER" id="PTHR42791">
    <property type="entry name" value="GNAT FAMILY ACETYLTRANSFERASE"/>
    <property type="match status" value="1"/>
</dbReference>
<evidence type="ECO:0008006" key="4">
    <source>
        <dbReference type="Google" id="ProtNLM"/>
    </source>
</evidence>
<feature type="region of interest" description="Disordered" evidence="1">
    <location>
        <begin position="1"/>
        <end position="21"/>
    </location>
</feature>
<dbReference type="PANTHER" id="PTHR42791:SF1">
    <property type="entry name" value="N-ACETYLTRANSFERASE DOMAIN-CONTAINING PROTEIN"/>
    <property type="match status" value="1"/>
</dbReference>
<sequence>MASISSEQHTDSPPENMSSSSLHGAYVRVAEPHEYPEVIDMLTRAFARDPSMNWFGGVKELVPTYNDQPDQDKYSPATKQTLKNLRAFQNTLVRGSTLQGGFVTVVVIPTDSGGETIAAATVWLKPGQAMDFPISTVLRSGVLKVLFRWGVSGCKRVLNDFNPYVEATLDRAFKSRSLDRLDSWHLLEMGVDPPYEGKGLCSLMMKDGFKRTAPKPVHLEATKVRTRDIYAHYGFEVDEEHCFGKGSVDSSGIIAKGEAATGYPEWVMTKVTSFFFLCAHSRN</sequence>
<evidence type="ECO:0000256" key="1">
    <source>
        <dbReference type="SAM" id="MobiDB-lite"/>
    </source>
</evidence>
<reference evidence="2 3" key="1">
    <citation type="submission" date="2024-01" db="EMBL/GenBank/DDBJ databases">
        <title>A draft genome for a cacao thread blight-causing isolate of Paramarasmius palmivorus.</title>
        <authorList>
            <person name="Baruah I.K."/>
            <person name="Bukari Y."/>
            <person name="Amoako-Attah I."/>
            <person name="Meinhardt L.W."/>
            <person name="Bailey B.A."/>
            <person name="Cohen S.P."/>
        </authorList>
    </citation>
    <scope>NUCLEOTIDE SEQUENCE [LARGE SCALE GENOMIC DNA]</scope>
    <source>
        <strain evidence="2 3">GH-12</strain>
    </source>
</reference>
<dbReference type="Proteomes" id="UP001383192">
    <property type="component" value="Unassembled WGS sequence"/>
</dbReference>
<dbReference type="InterPro" id="IPR016181">
    <property type="entry name" value="Acyl_CoA_acyltransferase"/>
</dbReference>
<name>A0AAW0C5K0_9AGAR</name>
<dbReference type="EMBL" id="JAYKXP010000060">
    <property type="protein sequence ID" value="KAK7033657.1"/>
    <property type="molecule type" value="Genomic_DNA"/>
</dbReference>
<dbReference type="SUPFAM" id="SSF55729">
    <property type="entry name" value="Acyl-CoA N-acyltransferases (Nat)"/>
    <property type="match status" value="1"/>
</dbReference>
<dbReference type="Gene3D" id="3.40.630.30">
    <property type="match status" value="1"/>
</dbReference>
<proteinExistence type="predicted"/>
<dbReference type="InterPro" id="IPR052523">
    <property type="entry name" value="Trichothecene_AcTrans"/>
</dbReference>
<keyword evidence="3" id="KW-1185">Reference proteome</keyword>